<sequence>VKFPTSVTVSGATYNLTTATAGGNIQIDSNAAATGDVVVTATDIPTAGANNHSFDVGYSAASTPSFPPPSGPSAFSCPTDVRLATSVQVNGDSQAAGSTGANVNGLITFDYAATGELAAPFSKATAGQVGSVWGLAYDNARKKLYASAFLKRHASFGPSGVGAIYQMDGASATPTPSLLIDLAAQGVDVGTSTRVAASGAVDNANELPIDASQPSWDKDAFAQVGKVSIGDIDISADGNTLWAINLKQRELVKVDLTTNTVTGKHAITDPGCSNGEFRPWALKVHDGKVWVGTVCSAETSQQASDLKAYVQAFDGSTFTTATSFALNYPKGSVGNGPSDEKWQPWTNTYKTLAANPSFAIYPQPILSDIEFDMDGSLILGFMDRMGHQVGSANYTPNHPDTTIVQGQTGGDIIRVCNNNGKYELENNATCASGSTDGKDKGQGPGNGEYYWGEMWDFNQWNADGGFHQETSFGGLAFKAGSGEIALTAMNPLNPNANAGGVIWLNNATGGRATNAGVQVYRQQGGTDPYFGKAAGMGDVELFCASNTPTCSINAPTVTSTCNNNGTPSNASDDKFTYKITATGSNVGATYSISGGDTYANRSYGTEHTSTNSFPISGGNLALTLTDDTTASCKLENVTITVPSTCSSSAPSADLEVTKTANVSSAKSGDTVIYTVKVKNNGPDTATGVEVSDHLPTGVTYASHNAGQGIYTSGTGLWTVGTLANGATATLTISVTIK</sequence>
<reference evidence="2 3" key="1">
    <citation type="submission" date="2017-01" db="EMBL/GenBank/DDBJ databases">
        <title>Novel large sulfur bacteria in the metagenomes of groundwater-fed chemosynthetic microbial mats in the Lake Huron basin.</title>
        <authorList>
            <person name="Sharrar A.M."/>
            <person name="Flood B.E."/>
            <person name="Bailey J.V."/>
            <person name="Jones D.S."/>
            <person name="Biddanda B."/>
            <person name="Ruberg S.A."/>
            <person name="Marcus D.N."/>
            <person name="Dick G.J."/>
        </authorList>
    </citation>
    <scope>NUCLEOTIDE SEQUENCE [LARGE SCALE GENOMIC DNA]</scope>
    <source>
        <strain evidence="2">A8</strain>
    </source>
</reference>
<dbReference type="PANTHER" id="PTHR34819:SF3">
    <property type="entry name" value="CELL SURFACE PROTEIN"/>
    <property type="match status" value="1"/>
</dbReference>
<dbReference type="InterPro" id="IPR047589">
    <property type="entry name" value="DUF11_rpt"/>
</dbReference>
<proteinExistence type="predicted"/>
<dbReference type="InterPro" id="IPR051172">
    <property type="entry name" value="Chlamydia_OmcB"/>
</dbReference>
<feature type="domain" description="DUF11" evidence="1">
    <location>
        <begin position="653"/>
        <end position="736"/>
    </location>
</feature>
<gene>
    <name evidence="2" type="ORF">BWK73_46355</name>
</gene>
<evidence type="ECO:0000259" key="1">
    <source>
        <dbReference type="Pfam" id="PF01345"/>
    </source>
</evidence>
<dbReference type="SUPFAM" id="SSF63825">
    <property type="entry name" value="YWTD domain"/>
    <property type="match status" value="1"/>
</dbReference>
<dbReference type="EMBL" id="MTEJ01000585">
    <property type="protein sequence ID" value="OQX01350.1"/>
    <property type="molecule type" value="Genomic_DNA"/>
</dbReference>
<evidence type="ECO:0000313" key="2">
    <source>
        <dbReference type="EMBL" id="OQX01350.1"/>
    </source>
</evidence>
<dbReference type="Proteomes" id="UP000192491">
    <property type="component" value="Unassembled WGS sequence"/>
</dbReference>
<feature type="non-terminal residue" evidence="2">
    <location>
        <position position="1"/>
    </location>
</feature>
<organism evidence="2 3">
    <name type="scientific">Thiothrix lacustris</name>
    <dbReference type="NCBI Taxonomy" id="525917"/>
    <lineage>
        <taxon>Bacteria</taxon>
        <taxon>Pseudomonadati</taxon>
        <taxon>Pseudomonadota</taxon>
        <taxon>Gammaproteobacteria</taxon>
        <taxon>Thiotrichales</taxon>
        <taxon>Thiotrichaceae</taxon>
        <taxon>Thiothrix</taxon>
    </lineage>
</organism>
<comment type="caution">
    <text evidence="2">The sequence shown here is derived from an EMBL/GenBank/DDBJ whole genome shotgun (WGS) entry which is preliminary data.</text>
</comment>
<dbReference type="Gene3D" id="2.60.40.1170">
    <property type="entry name" value="Mu homology domain, subdomain B"/>
    <property type="match status" value="1"/>
</dbReference>
<accession>A0A1Y1QAP6</accession>
<dbReference type="Pfam" id="PF01345">
    <property type="entry name" value="DUF11"/>
    <property type="match status" value="1"/>
</dbReference>
<evidence type="ECO:0000313" key="3">
    <source>
        <dbReference type="Proteomes" id="UP000192491"/>
    </source>
</evidence>
<dbReference type="InterPro" id="IPR001434">
    <property type="entry name" value="OmcB-like_DUF11"/>
</dbReference>
<protein>
    <recommendedName>
        <fullName evidence="1">DUF11 domain-containing protein</fullName>
    </recommendedName>
</protein>
<dbReference type="PANTHER" id="PTHR34819">
    <property type="entry name" value="LARGE CYSTEINE-RICH PERIPLASMIC PROTEIN OMCB"/>
    <property type="match status" value="1"/>
</dbReference>
<name>A0A1Y1QAP6_9GAMM</name>
<dbReference type="NCBIfam" id="TIGR01451">
    <property type="entry name" value="B_ant_repeat"/>
    <property type="match status" value="1"/>
</dbReference>
<dbReference type="AlphaFoldDB" id="A0A1Y1QAP6"/>